<accession>A0A9P3HC86</accession>
<dbReference type="AlphaFoldDB" id="A0A9P3HC86"/>
<dbReference type="Proteomes" id="UP000827284">
    <property type="component" value="Unassembled WGS sequence"/>
</dbReference>
<evidence type="ECO:0000256" key="1">
    <source>
        <dbReference type="SAM" id="MobiDB-lite"/>
    </source>
</evidence>
<keyword evidence="3" id="KW-1185">Reference proteome</keyword>
<proteinExistence type="predicted"/>
<protein>
    <submittedName>
        <fullName evidence="2">Uncharacterized protein</fullName>
    </submittedName>
</protein>
<dbReference type="EMBL" id="BQFW01000008">
    <property type="protein sequence ID" value="GJJ74055.1"/>
    <property type="molecule type" value="Genomic_DNA"/>
</dbReference>
<feature type="region of interest" description="Disordered" evidence="1">
    <location>
        <begin position="64"/>
        <end position="107"/>
    </location>
</feature>
<name>A0A9P3HC86_9FUNG</name>
<reference evidence="2" key="2">
    <citation type="journal article" date="2022" name="Microbiol. Resour. Announc.">
        <title>Whole-Genome Sequence of Entomortierella parvispora E1425, a Mucoromycotan Fungus Associated with Burkholderiaceae-Related Endosymbiotic Bacteria.</title>
        <authorList>
            <person name="Herlambang A."/>
            <person name="Guo Y."/>
            <person name="Takashima Y."/>
            <person name="Narisawa K."/>
            <person name="Ohta H."/>
            <person name="Nishizawa T."/>
        </authorList>
    </citation>
    <scope>NUCLEOTIDE SEQUENCE</scope>
    <source>
        <strain evidence="2">E1425</strain>
    </source>
</reference>
<sequence>MVHLNMDGSGLVGGRQVDLGLESDIEEIDTVQGYGMHGEAHEVGSMGTEDLEVGMELVGYIDGGKVDRDEDESVVLEQPHYRCGKEDEDEDEDEGEEEDESGVLGWSHYRCWKEDEDEDEDQSVALGHLQYRCWKEDKDGDVDQSVALG</sequence>
<comment type="caution">
    <text evidence="2">The sequence shown here is derived from an EMBL/GenBank/DDBJ whole genome shotgun (WGS) entry which is preliminary data.</text>
</comment>
<evidence type="ECO:0000313" key="3">
    <source>
        <dbReference type="Proteomes" id="UP000827284"/>
    </source>
</evidence>
<reference evidence="2" key="1">
    <citation type="submission" date="2021-11" db="EMBL/GenBank/DDBJ databases">
        <authorList>
            <person name="Herlambang A."/>
            <person name="Guo Y."/>
            <person name="Takashima Y."/>
            <person name="Nishizawa T."/>
        </authorList>
    </citation>
    <scope>NUCLEOTIDE SEQUENCE</scope>
    <source>
        <strain evidence="2">E1425</strain>
    </source>
</reference>
<feature type="compositionally biased region" description="Acidic residues" evidence="1">
    <location>
        <begin position="86"/>
        <end position="101"/>
    </location>
</feature>
<organism evidence="2 3">
    <name type="scientific">Entomortierella parvispora</name>
    <dbReference type="NCBI Taxonomy" id="205924"/>
    <lineage>
        <taxon>Eukaryota</taxon>
        <taxon>Fungi</taxon>
        <taxon>Fungi incertae sedis</taxon>
        <taxon>Mucoromycota</taxon>
        <taxon>Mortierellomycotina</taxon>
        <taxon>Mortierellomycetes</taxon>
        <taxon>Mortierellales</taxon>
        <taxon>Mortierellaceae</taxon>
        <taxon>Entomortierella</taxon>
    </lineage>
</organism>
<gene>
    <name evidence="2" type="ORF">EMPS_06413</name>
</gene>
<evidence type="ECO:0000313" key="2">
    <source>
        <dbReference type="EMBL" id="GJJ74055.1"/>
    </source>
</evidence>